<evidence type="ECO:0000313" key="6">
    <source>
        <dbReference type="Proteomes" id="UP001642464"/>
    </source>
</evidence>
<keyword evidence="1" id="KW-0677">Repeat</keyword>
<dbReference type="PANTHER" id="PTHR45641:SF19">
    <property type="entry name" value="NEPHROCYSTIN-3"/>
    <property type="match status" value="1"/>
</dbReference>
<dbReference type="InterPro" id="IPR011990">
    <property type="entry name" value="TPR-like_helical_dom_sf"/>
</dbReference>
<dbReference type="PANTHER" id="PTHR45641">
    <property type="entry name" value="TETRATRICOPEPTIDE REPEAT PROTEIN (AFU_ORTHOLOGUE AFUA_6G03870)"/>
    <property type="match status" value="1"/>
</dbReference>
<evidence type="ECO:0000313" key="5">
    <source>
        <dbReference type="EMBL" id="CAK9000762.1"/>
    </source>
</evidence>
<feature type="repeat" description="TPR" evidence="3">
    <location>
        <begin position="157"/>
        <end position="190"/>
    </location>
</feature>
<evidence type="ECO:0000256" key="1">
    <source>
        <dbReference type="ARBA" id="ARBA00022737"/>
    </source>
</evidence>
<evidence type="ECO:0000256" key="4">
    <source>
        <dbReference type="SAM" id="MobiDB-lite"/>
    </source>
</evidence>
<dbReference type="SMART" id="SM00028">
    <property type="entry name" value="TPR"/>
    <property type="match status" value="3"/>
</dbReference>
<name>A0ABP0IGZ9_9DINO</name>
<protein>
    <submittedName>
        <fullName evidence="5">Kinesin light chain 4 (KLC 4) (Kinesin-like protein 8)</fullName>
    </submittedName>
</protein>
<accession>A0ABP0IGZ9</accession>
<gene>
    <name evidence="5" type="ORF">SCF082_LOCUS6633</name>
</gene>
<feature type="repeat" description="TPR" evidence="3">
    <location>
        <begin position="195"/>
        <end position="228"/>
    </location>
</feature>
<feature type="region of interest" description="Disordered" evidence="4">
    <location>
        <begin position="277"/>
        <end position="299"/>
    </location>
</feature>
<keyword evidence="2 3" id="KW-0802">TPR repeat</keyword>
<dbReference type="EMBL" id="CAXAMM010003647">
    <property type="protein sequence ID" value="CAK9000762.1"/>
    <property type="molecule type" value="Genomic_DNA"/>
</dbReference>
<comment type="caution">
    <text evidence="5">The sequence shown here is derived from an EMBL/GenBank/DDBJ whole genome shotgun (WGS) entry which is preliminary data.</text>
</comment>
<proteinExistence type="predicted"/>
<dbReference type="InterPro" id="IPR019734">
    <property type="entry name" value="TPR_rpt"/>
</dbReference>
<sequence>MWRHVARPRSALGRMLRLASETMGSDVGRAATGLAYLQETLQMQSAEYQESPIRKSAAGLGLAKTLHEVGRQHHHLGDAEEAIQHYLKAQEQPNRSVGMVTDMGIMSIYALPSAFLSWREHGAQGMAMFAFGQAEMQHQEALQLRKELVGKDHPSMAECLNNLGGLYFARGAYQKAAEHYEQALELLPPNTPFMALTLYNLGLCRASLGQFPAAETALKRALQIAERSLGPSHAQARDRVISCGGGFAKSVCFGVRLGDPASPRALGLARFGEPALPALGSNGGHPKEPETLATSPSGQHGLLCSRRPHFFQVAMIRETLKSSRRPAESKPS</sequence>
<evidence type="ECO:0000256" key="3">
    <source>
        <dbReference type="PROSITE-ProRule" id="PRU00339"/>
    </source>
</evidence>
<dbReference type="PROSITE" id="PS50293">
    <property type="entry name" value="TPR_REGION"/>
    <property type="match status" value="1"/>
</dbReference>
<dbReference type="Proteomes" id="UP001642464">
    <property type="component" value="Unassembled WGS sequence"/>
</dbReference>
<evidence type="ECO:0000256" key="2">
    <source>
        <dbReference type="ARBA" id="ARBA00022803"/>
    </source>
</evidence>
<organism evidence="5 6">
    <name type="scientific">Durusdinium trenchii</name>
    <dbReference type="NCBI Taxonomy" id="1381693"/>
    <lineage>
        <taxon>Eukaryota</taxon>
        <taxon>Sar</taxon>
        <taxon>Alveolata</taxon>
        <taxon>Dinophyceae</taxon>
        <taxon>Suessiales</taxon>
        <taxon>Symbiodiniaceae</taxon>
        <taxon>Durusdinium</taxon>
    </lineage>
</organism>
<dbReference type="Pfam" id="PF13424">
    <property type="entry name" value="TPR_12"/>
    <property type="match status" value="2"/>
</dbReference>
<dbReference type="Gene3D" id="1.25.40.10">
    <property type="entry name" value="Tetratricopeptide repeat domain"/>
    <property type="match status" value="1"/>
</dbReference>
<keyword evidence="6" id="KW-1185">Reference proteome</keyword>
<dbReference type="PROSITE" id="PS50005">
    <property type="entry name" value="TPR"/>
    <property type="match status" value="2"/>
</dbReference>
<reference evidence="5 6" key="1">
    <citation type="submission" date="2024-02" db="EMBL/GenBank/DDBJ databases">
        <authorList>
            <person name="Chen Y."/>
            <person name="Shah S."/>
            <person name="Dougan E. K."/>
            <person name="Thang M."/>
            <person name="Chan C."/>
        </authorList>
    </citation>
    <scope>NUCLEOTIDE SEQUENCE [LARGE SCALE GENOMIC DNA]</scope>
</reference>
<dbReference type="SUPFAM" id="SSF48452">
    <property type="entry name" value="TPR-like"/>
    <property type="match status" value="1"/>
</dbReference>